<proteinExistence type="predicted"/>
<evidence type="ECO:0000256" key="1">
    <source>
        <dbReference type="SAM" id="MobiDB-lite"/>
    </source>
</evidence>
<dbReference type="Proteomes" id="UP000018050">
    <property type="component" value="Unassembled WGS sequence"/>
</dbReference>
<dbReference type="AlphaFoldDB" id="U6GB91"/>
<dbReference type="RefSeq" id="XP_013252219.1">
    <property type="nucleotide sequence ID" value="XM_013396765.1"/>
</dbReference>
<reference evidence="3" key="1">
    <citation type="submission" date="2013-10" db="EMBL/GenBank/DDBJ databases">
        <title>Genomic analysis of the causative agents of coccidiosis in chickens.</title>
        <authorList>
            <person name="Reid A.J."/>
            <person name="Blake D."/>
            <person name="Billington K."/>
            <person name="Browne H."/>
            <person name="Dunn M."/>
            <person name="Hung S."/>
            <person name="Kawahara F."/>
            <person name="Miranda-Saavedra D."/>
            <person name="Mourier T."/>
            <person name="Nagra H."/>
            <person name="Otto T.D."/>
            <person name="Rawlings N."/>
            <person name="Sanchez A."/>
            <person name="Sanders M."/>
            <person name="Subramaniam C."/>
            <person name="Tay Y."/>
            <person name="Dear P."/>
            <person name="Doerig C."/>
            <person name="Gruber A."/>
            <person name="Parkinson J."/>
            <person name="Shirley M."/>
            <person name="Wan K.L."/>
            <person name="Berriman M."/>
            <person name="Tomley F."/>
            <person name="Pain A."/>
        </authorList>
    </citation>
    <scope>NUCLEOTIDE SEQUENCE</scope>
    <source>
        <strain evidence="3">Houghton</strain>
    </source>
</reference>
<feature type="compositionally biased region" description="Acidic residues" evidence="1">
    <location>
        <begin position="72"/>
        <end position="86"/>
    </location>
</feature>
<dbReference type="Pfam" id="PF14551">
    <property type="entry name" value="MCM_N"/>
    <property type="match status" value="1"/>
</dbReference>
<organism evidence="3 4">
    <name type="scientific">Eimeria acervulina</name>
    <name type="common">Coccidian parasite</name>
    <dbReference type="NCBI Taxonomy" id="5801"/>
    <lineage>
        <taxon>Eukaryota</taxon>
        <taxon>Sar</taxon>
        <taxon>Alveolata</taxon>
        <taxon>Apicomplexa</taxon>
        <taxon>Conoidasida</taxon>
        <taxon>Coccidia</taxon>
        <taxon>Eucoccidiorida</taxon>
        <taxon>Eimeriorina</taxon>
        <taxon>Eimeriidae</taxon>
        <taxon>Eimeria</taxon>
    </lineage>
</organism>
<dbReference type="InterPro" id="IPR027925">
    <property type="entry name" value="MCM_N"/>
</dbReference>
<dbReference type="GeneID" id="25270507"/>
<keyword evidence="4" id="KW-1185">Reference proteome</keyword>
<name>U6GB91_EIMAC</name>
<accession>U6GB91</accession>
<gene>
    <name evidence="3" type="ORF">EAH_00024370</name>
</gene>
<evidence type="ECO:0000259" key="2">
    <source>
        <dbReference type="Pfam" id="PF14551"/>
    </source>
</evidence>
<evidence type="ECO:0000313" key="3">
    <source>
        <dbReference type="EMBL" id="CDI77415.1"/>
    </source>
</evidence>
<feature type="compositionally biased region" description="Low complexity" evidence="1">
    <location>
        <begin position="32"/>
        <end position="43"/>
    </location>
</feature>
<protein>
    <recommendedName>
        <fullName evidence="2">MCM N-terminal domain-containing protein</fullName>
    </recommendedName>
</protein>
<sequence>MSVPAGVSEGLRGPFATPEAPGGPQQSMAGPSAFASTANNNATGREDPATVQDTNFAVFFAHFLRVYKGPDTPEEDPEQPEGEEGLPPDIADGYYLRRVALLLRRPRSGSSLFINLNNLESWAPEAAPVEDAGLKLARHIRKNYVRIQPLLQERVQQVADEVAQRLSCSTSPVYLQLQDTPRYVYESVF</sequence>
<feature type="domain" description="MCM N-terminal" evidence="2">
    <location>
        <begin position="60"/>
        <end position="162"/>
    </location>
</feature>
<reference evidence="3" key="2">
    <citation type="submission" date="2013-10" db="EMBL/GenBank/DDBJ databases">
        <authorList>
            <person name="Aslett M."/>
        </authorList>
    </citation>
    <scope>NUCLEOTIDE SEQUENCE</scope>
    <source>
        <strain evidence="3">Houghton</strain>
    </source>
</reference>
<dbReference type="OrthoDB" id="1744952at2759"/>
<feature type="region of interest" description="Disordered" evidence="1">
    <location>
        <begin position="69"/>
        <end position="89"/>
    </location>
</feature>
<dbReference type="VEuPathDB" id="ToxoDB:EAH_00024370"/>
<dbReference type="EMBL" id="HG670659">
    <property type="protein sequence ID" value="CDI77415.1"/>
    <property type="molecule type" value="Genomic_DNA"/>
</dbReference>
<feature type="region of interest" description="Disordered" evidence="1">
    <location>
        <begin position="1"/>
        <end position="50"/>
    </location>
</feature>
<evidence type="ECO:0000313" key="4">
    <source>
        <dbReference type="Proteomes" id="UP000018050"/>
    </source>
</evidence>